<gene>
    <name evidence="1" type="ORF">F4162_01170</name>
</gene>
<proteinExistence type="predicted"/>
<comment type="caution">
    <text evidence="1">The sequence shown here is derived from an EMBL/GenBank/DDBJ whole genome shotgun (WGS) entry which is preliminary data.</text>
</comment>
<sequence length="120" mass="12479">MHRLAALPGVDDGQGGALLVEQEPAPVLLLTTSDTDLATMATVLERSPHPCPVRGLNVAALAHPAVVDHYLRTTVAAARVVLLRLLGGRSVWSYGLERLQEWQAAGGCLGGLDGVGPDPA</sequence>
<reference evidence="1" key="1">
    <citation type="submission" date="2019-09" db="EMBL/GenBank/DDBJ databases">
        <title>Characterisation of the sponge microbiome using genome-centric metagenomics.</title>
        <authorList>
            <person name="Engelberts J.P."/>
            <person name="Robbins S.J."/>
            <person name="De Goeij J.M."/>
            <person name="Aranda M."/>
            <person name="Bell S.C."/>
            <person name="Webster N.S."/>
        </authorList>
    </citation>
    <scope>NUCLEOTIDE SEQUENCE</scope>
    <source>
        <strain evidence="1">SB0676_bin_10</strain>
    </source>
</reference>
<feature type="non-terminal residue" evidence="1">
    <location>
        <position position="120"/>
    </location>
</feature>
<protein>
    <recommendedName>
        <fullName evidence="2">Cobaltochelatase subunit CobN</fullName>
    </recommendedName>
</protein>
<accession>A0A6B1F5K8</accession>
<organism evidence="1">
    <name type="scientific">Synechococcus sp. SB0676_bin_10</name>
    <dbReference type="NCBI Taxonomy" id="2604869"/>
    <lineage>
        <taxon>Bacteria</taxon>
        <taxon>Bacillati</taxon>
        <taxon>Cyanobacteriota</taxon>
        <taxon>Cyanophyceae</taxon>
        <taxon>Synechococcales</taxon>
        <taxon>Synechococcaceae</taxon>
        <taxon>Synechococcus</taxon>
    </lineage>
</organism>
<evidence type="ECO:0008006" key="2">
    <source>
        <dbReference type="Google" id="ProtNLM"/>
    </source>
</evidence>
<evidence type="ECO:0000313" key="1">
    <source>
        <dbReference type="EMBL" id="MYG37638.1"/>
    </source>
</evidence>
<dbReference type="EMBL" id="VYDO01000049">
    <property type="protein sequence ID" value="MYG37638.1"/>
    <property type="molecule type" value="Genomic_DNA"/>
</dbReference>
<name>A0A6B1F5K8_9SYNE</name>
<dbReference type="AlphaFoldDB" id="A0A6B1F5K8"/>